<name>A0A975GT92_9BACT</name>
<sequence>MFLNSLSHQKRIKKSGFPNHRKSLAKPNHLPQTVMPKSCNEA</sequence>
<keyword evidence="3" id="KW-1185">Reference proteome</keyword>
<feature type="region of interest" description="Disordered" evidence="1">
    <location>
        <begin position="1"/>
        <end position="42"/>
    </location>
</feature>
<reference evidence="2" key="1">
    <citation type="journal article" date="2021" name="Microb. Physiol.">
        <title>Proteogenomic Insights into the Physiology of Marine, Sulfate-Reducing, Filamentous Desulfonema limicola and Desulfonema magnum.</title>
        <authorList>
            <person name="Schnaars V."/>
            <person name="Wohlbrand L."/>
            <person name="Scheve S."/>
            <person name="Hinrichs C."/>
            <person name="Reinhardt R."/>
            <person name="Rabus R."/>
        </authorList>
    </citation>
    <scope>NUCLEOTIDE SEQUENCE</scope>
    <source>
        <strain evidence="2">4be13</strain>
    </source>
</reference>
<dbReference type="Proteomes" id="UP000663722">
    <property type="component" value="Chromosome"/>
</dbReference>
<feature type="compositionally biased region" description="Basic residues" evidence="1">
    <location>
        <begin position="8"/>
        <end position="24"/>
    </location>
</feature>
<evidence type="ECO:0000256" key="1">
    <source>
        <dbReference type="SAM" id="MobiDB-lite"/>
    </source>
</evidence>
<protein>
    <submittedName>
        <fullName evidence="2">Uncharacterized protein</fullName>
    </submittedName>
</protein>
<evidence type="ECO:0000313" key="3">
    <source>
        <dbReference type="Proteomes" id="UP000663722"/>
    </source>
</evidence>
<gene>
    <name evidence="2" type="ORF">dnm_089270</name>
</gene>
<organism evidence="2 3">
    <name type="scientific">Desulfonema magnum</name>
    <dbReference type="NCBI Taxonomy" id="45655"/>
    <lineage>
        <taxon>Bacteria</taxon>
        <taxon>Pseudomonadati</taxon>
        <taxon>Thermodesulfobacteriota</taxon>
        <taxon>Desulfobacteria</taxon>
        <taxon>Desulfobacterales</taxon>
        <taxon>Desulfococcaceae</taxon>
        <taxon>Desulfonema</taxon>
    </lineage>
</organism>
<dbReference type="KEGG" id="dmm:dnm_089270"/>
<dbReference type="EMBL" id="CP061800">
    <property type="protein sequence ID" value="QTA92834.1"/>
    <property type="molecule type" value="Genomic_DNA"/>
</dbReference>
<proteinExistence type="predicted"/>
<accession>A0A975GT92</accession>
<evidence type="ECO:0000313" key="2">
    <source>
        <dbReference type="EMBL" id="QTA92834.1"/>
    </source>
</evidence>
<dbReference type="AlphaFoldDB" id="A0A975GT92"/>